<dbReference type="InterPro" id="IPR003783">
    <property type="entry name" value="Regulatory_RecX"/>
</dbReference>
<evidence type="ECO:0000313" key="8">
    <source>
        <dbReference type="Proteomes" id="UP000070483"/>
    </source>
</evidence>
<comment type="similarity">
    <text evidence="2 5">Belongs to the RecX family.</text>
</comment>
<dbReference type="OrthoDB" id="80357at2"/>
<gene>
    <name evidence="5" type="primary">recX</name>
    <name evidence="7" type="ORF">HMPREF3180_01687</name>
</gene>
<comment type="subcellular location">
    <subcellularLocation>
        <location evidence="1 5">Cytoplasm</location>
    </subcellularLocation>
</comment>
<comment type="function">
    <text evidence="5">Modulates RecA activity.</text>
</comment>
<name>A0A134A3C1_9FUSO</name>
<dbReference type="InterPro" id="IPR053924">
    <property type="entry name" value="RecX_HTH_2nd"/>
</dbReference>
<evidence type="ECO:0000313" key="7">
    <source>
        <dbReference type="EMBL" id="KXB62182.1"/>
    </source>
</evidence>
<dbReference type="HAMAP" id="MF_01114">
    <property type="entry name" value="RecX"/>
    <property type="match status" value="1"/>
</dbReference>
<dbReference type="PATRIC" id="fig|157687.3.peg.1681"/>
<accession>A0A134A3C1</accession>
<evidence type="ECO:0000256" key="3">
    <source>
        <dbReference type="ARBA" id="ARBA00018111"/>
    </source>
</evidence>
<evidence type="ECO:0000256" key="2">
    <source>
        <dbReference type="ARBA" id="ARBA00009695"/>
    </source>
</evidence>
<evidence type="ECO:0000256" key="5">
    <source>
        <dbReference type="HAMAP-Rule" id="MF_01114"/>
    </source>
</evidence>
<evidence type="ECO:0000256" key="4">
    <source>
        <dbReference type="ARBA" id="ARBA00022490"/>
    </source>
</evidence>
<protein>
    <recommendedName>
        <fullName evidence="3 5">Regulatory protein RecX</fullName>
    </recommendedName>
</protein>
<dbReference type="Pfam" id="PF02631">
    <property type="entry name" value="RecX_HTH2"/>
    <property type="match status" value="1"/>
</dbReference>
<dbReference type="GO" id="GO:0006282">
    <property type="term" value="P:regulation of DNA repair"/>
    <property type="evidence" value="ECO:0007669"/>
    <property type="project" value="UniProtKB-UniRule"/>
</dbReference>
<dbReference type="AlphaFoldDB" id="A0A134A3C1"/>
<sequence length="202" mass="24313">MKINKIYRNKMYLDTGEIMDISPFIRQKYDLKVNNEIERFYDEISYEASLEKGIFLISLKDRTKKEVRLKLEEKYRNKAAILRAIEKLEEFGYLNDLNYAMSYIEGRTYGKNRISYNLFQKGIDKDIVEKAYLALEEEREENVEDVKLEKLIEKKGKKVNINNERDEKKIKEEQKLIQYLARQGFSLDKIFKKLKEYKGNFE</sequence>
<keyword evidence="8" id="KW-1185">Reference proteome</keyword>
<evidence type="ECO:0000259" key="6">
    <source>
        <dbReference type="Pfam" id="PF02631"/>
    </source>
</evidence>
<comment type="caution">
    <text evidence="7">The sequence shown here is derived from an EMBL/GenBank/DDBJ whole genome shotgun (WGS) entry which is preliminary data.</text>
</comment>
<dbReference type="PANTHER" id="PTHR33602:SF1">
    <property type="entry name" value="REGULATORY PROTEIN RECX FAMILY PROTEIN"/>
    <property type="match status" value="1"/>
</dbReference>
<dbReference type="GO" id="GO:0005737">
    <property type="term" value="C:cytoplasm"/>
    <property type="evidence" value="ECO:0007669"/>
    <property type="project" value="UniProtKB-SubCell"/>
</dbReference>
<reference evidence="8" key="1">
    <citation type="submission" date="2016-01" db="EMBL/GenBank/DDBJ databases">
        <authorList>
            <person name="Mitreva M."/>
            <person name="Pepin K.H."/>
            <person name="Mihindukulasuriya K.A."/>
            <person name="Fulton R."/>
            <person name="Fronick C."/>
            <person name="O'Laughlin M."/>
            <person name="Miner T."/>
            <person name="Herter B."/>
            <person name="Rosa B.A."/>
            <person name="Cordes M."/>
            <person name="Tomlinson C."/>
            <person name="Wollam A."/>
            <person name="Palsikar V.B."/>
            <person name="Mardis E.R."/>
            <person name="Wilson R.K."/>
        </authorList>
    </citation>
    <scope>NUCLEOTIDE SEQUENCE [LARGE SCALE GENOMIC DNA]</scope>
    <source>
        <strain evidence="8">KA00185</strain>
    </source>
</reference>
<proteinExistence type="inferred from homology"/>
<dbReference type="Proteomes" id="UP000070483">
    <property type="component" value="Unassembled WGS sequence"/>
</dbReference>
<dbReference type="STRING" id="157687.HMPREF3180_01687"/>
<dbReference type="InterPro" id="IPR036388">
    <property type="entry name" value="WH-like_DNA-bd_sf"/>
</dbReference>
<organism evidence="7 8">
    <name type="scientific">Leptotrichia wadei</name>
    <dbReference type="NCBI Taxonomy" id="157687"/>
    <lineage>
        <taxon>Bacteria</taxon>
        <taxon>Fusobacteriati</taxon>
        <taxon>Fusobacteriota</taxon>
        <taxon>Fusobacteriia</taxon>
        <taxon>Fusobacteriales</taxon>
        <taxon>Leptotrichiaceae</taxon>
        <taxon>Leptotrichia</taxon>
    </lineage>
</organism>
<dbReference type="PANTHER" id="PTHR33602">
    <property type="entry name" value="REGULATORY PROTEIN RECX FAMILY PROTEIN"/>
    <property type="match status" value="1"/>
</dbReference>
<dbReference type="EMBL" id="LSDD01000124">
    <property type="protein sequence ID" value="KXB62182.1"/>
    <property type="molecule type" value="Genomic_DNA"/>
</dbReference>
<dbReference type="RefSeq" id="WP_060918298.1">
    <property type="nucleotide sequence ID" value="NZ_KQ960099.1"/>
</dbReference>
<dbReference type="Gene3D" id="1.10.10.10">
    <property type="entry name" value="Winged helix-like DNA-binding domain superfamily/Winged helix DNA-binding domain"/>
    <property type="match status" value="2"/>
</dbReference>
<feature type="domain" description="RecX second three-helical" evidence="6">
    <location>
        <begin position="95"/>
        <end position="131"/>
    </location>
</feature>
<evidence type="ECO:0000256" key="1">
    <source>
        <dbReference type="ARBA" id="ARBA00004496"/>
    </source>
</evidence>
<keyword evidence="4 5" id="KW-0963">Cytoplasm</keyword>